<accession>A0ABZ1YFU7</accession>
<evidence type="ECO:0008006" key="3">
    <source>
        <dbReference type="Google" id="ProtNLM"/>
    </source>
</evidence>
<dbReference type="EMBL" id="CP109208">
    <property type="protein sequence ID" value="WUU58369.1"/>
    <property type="molecule type" value="Genomic_DNA"/>
</dbReference>
<evidence type="ECO:0000313" key="2">
    <source>
        <dbReference type="EMBL" id="WUU58369.1"/>
    </source>
</evidence>
<dbReference type="RefSeq" id="WP_266477996.1">
    <property type="nucleotide sequence ID" value="NZ_CP109208.1"/>
</dbReference>
<proteinExistence type="predicted"/>
<keyword evidence="2" id="KW-0614">Plasmid</keyword>
<protein>
    <recommendedName>
        <fullName evidence="3">Transcriptional regulator</fullName>
    </recommendedName>
</protein>
<gene>
    <name evidence="2" type="ORF">OIE82_34905</name>
</gene>
<name>A0ABZ1YFU7_9ACTN</name>
<evidence type="ECO:0000256" key="1">
    <source>
        <dbReference type="SAM" id="MobiDB-lite"/>
    </source>
</evidence>
<organism evidence="2">
    <name type="scientific">Streptomyces althioticus</name>
    <dbReference type="NCBI Taxonomy" id="83380"/>
    <lineage>
        <taxon>Bacteria</taxon>
        <taxon>Bacillati</taxon>
        <taxon>Actinomycetota</taxon>
        <taxon>Actinomycetes</taxon>
        <taxon>Kitasatosporales</taxon>
        <taxon>Streptomycetaceae</taxon>
        <taxon>Streptomyces</taxon>
        <taxon>Streptomyces althioticus group</taxon>
    </lineage>
</organism>
<sequence length="103" mass="11188">MPSPTTATAPLPPAKMTQEAATEAVRKGVVDGTSVRRLAQLTGWSVGWVSELAKEFRAQTGLPTQQSRDELDALQECVDSLSGLEDAARRRVLRYLNDRFGTG</sequence>
<feature type="region of interest" description="Disordered" evidence="1">
    <location>
        <begin position="1"/>
        <end position="27"/>
    </location>
</feature>
<reference evidence="2" key="1">
    <citation type="submission" date="2022-10" db="EMBL/GenBank/DDBJ databases">
        <title>The complete genomes of actinobacterial strains from the NBC collection.</title>
        <authorList>
            <person name="Joergensen T.S."/>
            <person name="Alvarez Arevalo M."/>
            <person name="Sterndorff E.B."/>
            <person name="Faurdal D."/>
            <person name="Vuksanovic O."/>
            <person name="Mourched A.-S."/>
            <person name="Charusanti P."/>
            <person name="Shaw S."/>
            <person name="Blin K."/>
            <person name="Weber T."/>
        </authorList>
    </citation>
    <scope>NUCLEOTIDE SEQUENCE [LARGE SCALE GENOMIC DNA]</scope>
    <source>
        <strain evidence="2">NBC 01686</strain>
        <plasmid evidence="2">unnamed1</plasmid>
    </source>
</reference>
<geneLocation type="plasmid" evidence="2">
    <name>unnamed1</name>
</geneLocation>